<evidence type="ECO:0000256" key="7">
    <source>
        <dbReference type="ARBA" id="ARBA00022676"/>
    </source>
</evidence>
<dbReference type="Proteomes" id="UP000012065">
    <property type="component" value="Unassembled WGS sequence"/>
</dbReference>
<dbReference type="PANTHER" id="PTHR10571:SF0">
    <property type="entry name" value="UDP-N-ACETYLGLUCOSAMINE--DOLICHYL-PHOSPHATE N-ACETYLGLUCOSAMINEPHOSPHOTRANSFERASE"/>
    <property type="match status" value="1"/>
</dbReference>
<accession>M5BHT5</accession>
<reference evidence="20 21" key="1">
    <citation type="journal article" date="2013" name="J. Biotechnol.">
        <title>Establishment and interpretation of the genome sequence of the phytopathogenic fungus Rhizoctonia solani AG1-IB isolate 7/3/14.</title>
        <authorList>
            <person name="Wibberg D.W."/>
            <person name="Jelonek L.J."/>
            <person name="Rupp O.R."/>
            <person name="Hennig M.H."/>
            <person name="Eikmeyer F.E."/>
            <person name="Goesmann A.G."/>
            <person name="Hartmann A.H."/>
            <person name="Borriss R.B."/>
            <person name="Grosch R.G."/>
            <person name="Puehler A.P."/>
            <person name="Schlueter A.S."/>
        </authorList>
    </citation>
    <scope>NUCLEOTIDE SEQUENCE [LARGE SCALE GENOMIC DNA]</scope>
    <source>
        <strain evidence="21">AG1-IB / isolate 7/3/14</strain>
    </source>
</reference>
<dbReference type="GO" id="GO:0046872">
    <property type="term" value="F:metal ion binding"/>
    <property type="evidence" value="ECO:0007669"/>
    <property type="project" value="UniProtKB-KW"/>
</dbReference>
<evidence type="ECO:0000256" key="16">
    <source>
        <dbReference type="ARBA" id="ARBA00033238"/>
    </source>
</evidence>
<evidence type="ECO:0000256" key="12">
    <source>
        <dbReference type="ARBA" id="ARBA00022842"/>
    </source>
</evidence>
<organism evidence="20 21">
    <name type="scientific">Thanatephorus cucumeris (strain AG1-IB / isolate 7/3/14)</name>
    <name type="common">Lettuce bottom rot fungus</name>
    <name type="synonym">Rhizoctonia solani</name>
    <dbReference type="NCBI Taxonomy" id="1108050"/>
    <lineage>
        <taxon>Eukaryota</taxon>
        <taxon>Fungi</taxon>
        <taxon>Dikarya</taxon>
        <taxon>Basidiomycota</taxon>
        <taxon>Agaricomycotina</taxon>
        <taxon>Agaricomycetes</taxon>
        <taxon>Cantharellales</taxon>
        <taxon>Ceratobasidiaceae</taxon>
        <taxon>Rhizoctonia</taxon>
        <taxon>Rhizoctonia solani AG-1</taxon>
    </lineage>
</organism>
<keyword evidence="7" id="KW-0328">Glycosyltransferase</keyword>
<evidence type="ECO:0000256" key="17">
    <source>
        <dbReference type="ARBA" id="ARBA00044717"/>
    </source>
</evidence>
<keyword evidence="12" id="KW-0460">Magnesium</keyword>
<dbReference type="GO" id="GO:0016757">
    <property type="term" value="F:glycosyltransferase activity"/>
    <property type="evidence" value="ECO:0007669"/>
    <property type="project" value="UniProtKB-KW"/>
</dbReference>
<dbReference type="GO" id="GO:0003975">
    <property type="term" value="F:UDP-N-acetylglucosamine-dolichyl-phosphate N-acetylglucosaminephosphotransferase activity"/>
    <property type="evidence" value="ECO:0007669"/>
    <property type="project" value="UniProtKB-EC"/>
</dbReference>
<dbReference type="PANTHER" id="PTHR10571">
    <property type="entry name" value="UDP-N-ACETYLGLUCOSAMINE--DOLICHYL-PHOSPHATE N-ACETYLGLUCOSAMINEPHOSPHOTRANSFERASE"/>
    <property type="match status" value="1"/>
</dbReference>
<dbReference type="AlphaFoldDB" id="M5BHT5"/>
<sequence>MALLSTFTTNSINILAGMNGIEAGQALVIAVSVAFNDLLYLPWSFRFKIGSLELGGVYGAGLSHGSELLVERHLLSLYLMLPLIGVCAGLLRYNWSVSPLPVPQFW</sequence>
<comment type="pathway">
    <text evidence="3">Protein modification; protein glycosylation.</text>
</comment>
<evidence type="ECO:0000256" key="1">
    <source>
        <dbReference type="ARBA" id="ARBA00001946"/>
    </source>
</evidence>
<keyword evidence="11" id="KW-0256">Endoplasmic reticulum</keyword>
<keyword evidence="13 19" id="KW-1133">Transmembrane helix</keyword>
<evidence type="ECO:0000256" key="2">
    <source>
        <dbReference type="ARBA" id="ARBA00004477"/>
    </source>
</evidence>
<comment type="function">
    <text evidence="17">UDP-N-acetylglucosamine--dolichyl-phosphate N-acetylglucosaminephosphotransferase that operates in the biosynthetic pathway of dolichol-linked oligosaccharides, the glycan precursors employed in protein asparagine (N)-glycosylation. The assembly of dolichol-linked oligosaccharides begins on the cytosolic side of the endoplasmic reticulum membrane and finishes in its lumen. The sequential addition of sugars to dolichol pyrophosphate produces dolichol-linked oligosaccharides containing fourteen sugars, including two GlcNAcs, nine mannoses and three glucoses. Once assembled, the oligosaccharide is transferred from the lipid to nascent proteins by oligosaccharyltransferases. Catalyzes the initial step of dolichol-linked oligosaccharide biosynthesis, transfering GlcNAc-1-P from cytosolic UDP-GlcNAc onto the carrier lipid dolichyl phosphate (P-dolichol), yielding GlcNAc-P-P-dolichol embedded in the cytoplasmic leaflet of the endoplasmic reticulum membrane.</text>
</comment>
<evidence type="ECO:0000256" key="3">
    <source>
        <dbReference type="ARBA" id="ARBA00004922"/>
    </source>
</evidence>
<evidence type="ECO:0000256" key="10">
    <source>
        <dbReference type="ARBA" id="ARBA00022723"/>
    </source>
</evidence>
<protein>
    <recommendedName>
        <fullName evidence="6">UDP-N-acetylglucosamine--dolichyl-phosphate N-acetylglucosaminephosphotransferase</fullName>
        <ecNumber evidence="5">2.7.8.15</ecNumber>
    </recommendedName>
    <alternativeName>
        <fullName evidence="15">GlcNAc-1-P transferase</fullName>
    </alternativeName>
    <alternativeName>
        <fullName evidence="16">N-acetylglucosamine-1-phosphate transferase</fullName>
    </alternativeName>
</protein>
<keyword evidence="10" id="KW-0479">Metal-binding</keyword>
<dbReference type="EC" id="2.7.8.15" evidence="5"/>
<comment type="subcellular location">
    <subcellularLocation>
        <location evidence="2">Endoplasmic reticulum membrane</location>
        <topology evidence="2">Multi-pass membrane protein</topology>
    </subcellularLocation>
</comment>
<comment type="caution">
    <text evidence="20">The sequence shown here is derived from an EMBL/GenBank/DDBJ whole genome shotgun (WGS) entry which is preliminary data.</text>
</comment>
<evidence type="ECO:0000256" key="5">
    <source>
        <dbReference type="ARBA" id="ARBA00013225"/>
    </source>
</evidence>
<dbReference type="EMBL" id="CAOJ01000324">
    <property type="protein sequence ID" value="CCO26253.1"/>
    <property type="molecule type" value="Genomic_DNA"/>
</dbReference>
<evidence type="ECO:0000256" key="6">
    <source>
        <dbReference type="ARBA" id="ARBA00017659"/>
    </source>
</evidence>
<comment type="cofactor">
    <cofactor evidence="1">
        <name>Mg(2+)</name>
        <dbReference type="ChEBI" id="CHEBI:18420"/>
    </cofactor>
</comment>
<comment type="catalytic activity">
    <reaction evidence="18">
        <text>a di-trans,poly-cis-dolichyl phosphate + UDP-N-acetyl-alpha-D-glucosamine = an N-acetyl-alpha-D-glucosaminyl-diphospho-di-trans,poly-cis-dolichol + UMP</text>
        <dbReference type="Rhea" id="RHEA:13289"/>
        <dbReference type="Rhea" id="RHEA-COMP:19498"/>
        <dbReference type="Rhea" id="RHEA-COMP:19507"/>
        <dbReference type="ChEBI" id="CHEBI:57683"/>
        <dbReference type="ChEBI" id="CHEBI:57705"/>
        <dbReference type="ChEBI" id="CHEBI:57865"/>
        <dbReference type="ChEBI" id="CHEBI:58427"/>
        <dbReference type="EC" id="2.7.8.15"/>
    </reaction>
    <physiologicalReaction direction="left-to-right" evidence="18">
        <dbReference type="Rhea" id="RHEA:13290"/>
    </physiologicalReaction>
</comment>
<evidence type="ECO:0000256" key="15">
    <source>
        <dbReference type="ARBA" id="ARBA00029567"/>
    </source>
</evidence>
<evidence type="ECO:0000256" key="4">
    <source>
        <dbReference type="ARBA" id="ARBA00009317"/>
    </source>
</evidence>
<keyword evidence="14 19" id="KW-0472">Membrane</keyword>
<dbReference type="GO" id="GO:0005789">
    <property type="term" value="C:endoplasmic reticulum membrane"/>
    <property type="evidence" value="ECO:0007669"/>
    <property type="project" value="UniProtKB-SubCell"/>
</dbReference>
<dbReference type="Pfam" id="PF00953">
    <property type="entry name" value="Glycos_transf_4"/>
    <property type="match status" value="1"/>
</dbReference>
<evidence type="ECO:0000256" key="18">
    <source>
        <dbReference type="ARBA" id="ARBA00045078"/>
    </source>
</evidence>
<dbReference type="GO" id="GO:0006488">
    <property type="term" value="P:dolichol-linked oligosaccharide biosynthetic process"/>
    <property type="evidence" value="ECO:0007669"/>
    <property type="project" value="InterPro"/>
</dbReference>
<feature type="transmembrane region" description="Helical" evidence="19">
    <location>
        <begin position="75"/>
        <end position="95"/>
    </location>
</feature>
<evidence type="ECO:0000256" key="9">
    <source>
        <dbReference type="ARBA" id="ARBA00022692"/>
    </source>
</evidence>
<keyword evidence="9 19" id="KW-0812">Transmembrane</keyword>
<evidence type="ECO:0000313" key="20">
    <source>
        <dbReference type="EMBL" id="CCO26253.1"/>
    </source>
</evidence>
<evidence type="ECO:0000256" key="14">
    <source>
        <dbReference type="ARBA" id="ARBA00023136"/>
    </source>
</evidence>
<dbReference type="HOGENOM" id="CLU_2224990_0_0_1"/>
<evidence type="ECO:0000313" key="21">
    <source>
        <dbReference type="Proteomes" id="UP000012065"/>
    </source>
</evidence>
<gene>
    <name evidence="20" type="primary">ALG7</name>
    <name evidence="20" type="ORF">BN14_00273</name>
</gene>
<evidence type="ECO:0000256" key="19">
    <source>
        <dbReference type="SAM" id="Phobius"/>
    </source>
</evidence>
<evidence type="ECO:0000256" key="8">
    <source>
        <dbReference type="ARBA" id="ARBA00022679"/>
    </source>
</evidence>
<proteinExistence type="inferred from homology"/>
<keyword evidence="8 20" id="KW-0808">Transferase</keyword>
<feature type="transmembrane region" description="Helical" evidence="19">
    <location>
        <begin position="23"/>
        <end position="41"/>
    </location>
</feature>
<dbReference type="InterPro" id="IPR033895">
    <property type="entry name" value="GPT"/>
</dbReference>
<name>M5BHT5_THACB</name>
<dbReference type="UniPathway" id="UPA00378"/>
<evidence type="ECO:0000256" key="11">
    <source>
        <dbReference type="ARBA" id="ARBA00022824"/>
    </source>
</evidence>
<evidence type="ECO:0000256" key="13">
    <source>
        <dbReference type="ARBA" id="ARBA00022989"/>
    </source>
</evidence>
<dbReference type="InterPro" id="IPR000715">
    <property type="entry name" value="Glycosyl_transferase_4"/>
</dbReference>
<comment type="similarity">
    <text evidence="4">Belongs to the glycosyltransferase 4 family.</text>
</comment>